<dbReference type="AlphaFoldDB" id="A0A8H7R963"/>
<gene>
    <name evidence="3" type="ORF">INT46_006383</name>
</gene>
<proteinExistence type="inferred from homology"/>
<name>A0A8H7R963_9FUNG</name>
<keyword evidence="1" id="KW-1133">Transmembrane helix</keyword>
<evidence type="ECO:0000256" key="2">
    <source>
        <dbReference type="SAM" id="MobiDB-lite"/>
    </source>
</evidence>
<dbReference type="GO" id="GO:0016020">
    <property type="term" value="C:membrane"/>
    <property type="evidence" value="ECO:0007669"/>
    <property type="project" value="UniProtKB-SubCell"/>
</dbReference>
<comment type="similarity">
    <text evidence="1">Belongs to the DP1 family.</text>
</comment>
<evidence type="ECO:0000313" key="4">
    <source>
        <dbReference type="Proteomes" id="UP000650833"/>
    </source>
</evidence>
<dbReference type="InterPro" id="IPR004345">
    <property type="entry name" value="TB2_DP1_HVA22"/>
</dbReference>
<keyword evidence="4" id="KW-1185">Reference proteome</keyword>
<dbReference type="Pfam" id="PF03134">
    <property type="entry name" value="TB2_DP1_HVA22"/>
    <property type="match status" value="1"/>
</dbReference>
<comment type="caution">
    <text evidence="3">The sequence shown here is derived from an EMBL/GenBank/DDBJ whole genome shotgun (WGS) entry which is preliminary data.</text>
</comment>
<feature type="compositionally biased region" description="Polar residues" evidence="2">
    <location>
        <begin position="266"/>
        <end position="289"/>
    </location>
</feature>
<feature type="transmembrane region" description="Helical" evidence="1">
    <location>
        <begin position="57"/>
        <end position="78"/>
    </location>
</feature>
<feature type="compositionally biased region" description="Basic and acidic residues" evidence="2">
    <location>
        <begin position="247"/>
        <end position="258"/>
    </location>
</feature>
<protein>
    <recommendedName>
        <fullName evidence="1">Protein YOP1</fullName>
    </recommendedName>
</protein>
<accession>A0A8H7R963</accession>
<organism evidence="3 4">
    <name type="scientific">Mucor plumbeus</name>
    <dbReference type="NCBI Taxonomy" id="97098"/>
    <lineage>
        <taxon>Eukaryota</taxon>
        <taxon>Fungi</taxon>
        <taxon>Fungi incertae sedis</taxon>
        <taxon>Mucoromycota</taxon>
        <taxon>Mucoromycotina</taxon>
        <taxon>Mucoromycetes</taxon>
        <taxon>Mucorales</taxon>
        <taxon>Mucorineae</taxon>
        <taxon>Mucoraceae</taxon>
        <taxon>Mucor</taxon>
    </lineage>
</organism>
<dbReference type="PANTHER" id="PTHR12300">
    <property type="entry name" value="HVA22-LIKE PROTEINS"/>
    <property type="match status" value="1"/>
</dbReference>
<comment type="subcellular location">
    <subcellularLocation>
        <location evidence="1">Membrane</location>
        <topology evidence="1">Multi-pass membrane protein</topology>
    </subcellularLocation>
</comment>
<dbReference type="OrthoDB" id="434647at2759"/>
<feature type="transmembrane region" description="Helical" evidence="1">
    <location>
        <begin position="35"/>
        <end position="51"/>
    </location>
</feature>
<feature type="region of interest" description="Disordered" evidence="2">
    <location>
        <begin position="241"/>
        <end position="260"/>
    </location>
</feature>
<feature type="compositionally biased region" description="Polar residues" evidence="2">
    <location>
        <begin position="148"/>
        <end position="158"/>
    </location>
</feature>
<feature type="region of interest" description="Disordered" evidence="2">
    <location>
        <begin position="144"/>
        <end position="168"/>
    </location>
</feature>
<evidence type="ECO:0000313" key="3">
    <source>
        <dbReference type="EMBL" id="KAG2206215.1"/>
    </source>
</evidence>
<reference evidence="3" key="1">
    <citation type="submission" date="2020-12" db="EMBL/GenBank/DDBJ databases">
        <title>Metabolic potential, ecology and presence of endohyphal bacteria is reflected in genomic diversity of Mucoromycotina.</title>
        <authorList>
            <person name="Muszewska A."/>
            <person name="Okrasinska A."/>
            <person name="Steczkiewicz K."/>
            <person name="Drgas O."/>
            <person name="Orlowska M."/>
            <person name="Perlinska-Lenart U."/>
            <person name="Aleksandrzak-Piekarczyk T."/>
            <person name="Szatraj K."/>
            <person name="Zielenkiewicz U."/>
            <person name="Pilsyk S."/>
            <person name="Malc E."/>
            <person name="Mieczkowski P."/>
            <person name="Kruszewska J.S."/>
            <person name="Biernat P."/>
            <person name="Pawlowska J."/>
        </authorList>
    </citation>
    <scope>NUCLEOTIDE SEQUENCE</scope>
    <source>
        <strain evidence="3">CBS 226.32</strain>
    </source>
</reference>
<comment type="caution">
    <text evidence="1">Lacks conserved residue(s) required for the propagation of feature annotation.</text>
</comment>
<evidence type="ECO:0000256" key="1">
    <source>
        <dbReference type="RuleBase" id="RU362006"/>
    </source>
</evidence>
<keyword evidence="1" id="KW-0472">Membrane</keyword>
<dbReference type="EMBL" id="JAEPRC010000156">
    <property type="protein sequence ID" value="KAG2206215.1"/>
    <property type="molecule type" value="Genomic_DNA"/>
</dbReference>
<sequence>MITSAIYFCVKLGLLQLYPAYICYKAIKVNNQQEFGSLLTFWIVSITYLSIEYFSDIFLFWIPFYTELKLVIVLWLILPQTQGTSVFYTRYLDPFLHSHEQHIDDALLEIQAKLKETIVLYGKQLIGSIKRVITDTVFKGHENEETTHSLSAEQTNKPAEQPEAIDNGTGGYIINPYNLFSTLITTAANRYQQQYKDTPSLSSLSSLQTTSQTSQTTPSVKIEASTPINSDTTKVTATTTTTAAEDNNNKLERTDSHDSLQSYVNIKEGNSANTTPELTTQKPSDTSAPTWGGYLASWVKKPSSSSSIPTVVAEDKKQN</sequence>
<keyword evidence="1" id="KW-0812">Transmembrane</keyword>
<feature type="region of interest" description="Disordered" evidence="2">
    <location>
        <begin position="266"/>
        <end position="319"/>
    </location>
</feature>
<feature type="region of interest" description="Disordered" evidence="2">
    <location>
        <begin position="199"/>
        <end position="233"/>
    </location>
</feature>
<feature type="compositionally biased region" description="Low complexity" evidence="2">
    <location>
        <begin position="199"/>
        <end position="219"/>
    </location>
</feature>
<dbReference type="Proteomes" id="UP000650833">
    <property type="component" value="Unassembled WGS sequence"/>
</dbReference>